<dbReference type="InterPro" id="IPR011766">
    <property type="entry name" value="TPP_enzyme_TPP-bd"/>
</dbReference>
<dbReference type="Proteomes" id="UP001378188">
    <property type="component" value="Unassembled WGS sequence"/>
</dbReference>
<dbReference type="Gene3D" id="3.40.50.970">
    <property type="match status" value="2"/>
</dbReference>
<feature type="region of interest" description="Disordered" evidence="5">
    <location>
        <begin position="609"/>
        <end position="630"/>
    </location>
</feature>
<proteinExistence type="inferred from homology"/>
<comment type="cofactor">
    <cofactor evidence="1">
        <name>thiamine diphosphate</name>
        <dbReference type="ChEBI" id="CHEBI:58937"/>
    </cofactor>
</comment>
<dbReference type="InterPro" id="IPR029061">
    <property type="entry name" value="THDP-binding"/>
</dbReference>
<dbReference type="GO" id="GO:0030976">
    <property type="term" value="F:thiamine pyrophosphate binding"/>
    <property type="evidence" value="ECO:0007669"/>
    <property type="project" value="InterPro"/>
</dbReference>
<dbReference type="CDD" id="cd00568">
    <property type="entry name" value="TPP_enzymes"/>
    <property type="match status" value="1"/>
</dbReference>
<dbReference type="Gene3D" id="3.40.50.1220">
    <property type="entry name" value="TPP-binding domain"/>
    <property type="match status" value="1"/>
</dbReference>
<evidence type="ECO:0000259" key="6">
    <source>
        <dbReference type="Pfam" id="PF00205"/>
    </source>
</evidence>
<sequence>MADYGSSSYQTRSYDRIFQTTGPKPAAPPTIGSTQSFRQTNELRGNEIIAEYLIKEKVPFLLGYAGHGAIGLLDAIYDRTDKIRHISPRVEQAAGFMADVYYRLNREPLAIYASTGPGPMNMMIAVANAFYDCSAFMLITGNVPTTQLSSGALQDDYRYQGTMSSIFTPIVKKSFRANKVEDLVKIMPDAFNLMRSGRPGPVHLDMPYNLYIESAAVEVPDPARHPTNWRSTASDDTAEKALDMLVRAQRPLILAGGGVRVAGAYEELKALADYTNVPVYSSFMGKGVMAANDKLYLGVAGCWGEYPANEAVRNADVILAIGARFNDLHTGSWKKGYVYNIPPTKLIQVDIDMEEIGRNYPVEMGIVADAKSFLGQLGRIARAKNRKLSYNSSWHREIEAWRNEWHNFVDPYATNTDVPIDPRRMMADINRISPADTVMVDDVGNCQVWSEQYWLPKTPGTHMTAGGFAAMGFGVCGVLGARLARPHSPCVTICGDGGFMMTPHAVATAVEHNLPAVWVVQNNYAIGCIRDLQRFYLDSREIGTSFVNEQTGEFWNPDFARMAEAMGARGIRITHPDQFGDAYKEAIQSNRPTVLDVVINRDTTVPLTGTWQMPPIPEAQPTFGQRRIRN</sequence>
<keyword evidence="10" id="KW-1185">Reference proteome</keyword>
<dbReference type="RefSeq" id="WP_340330459.1">
    <property type="nucleotide sequence ID" value="NZ_JAZHOF010000006.1"/>
</dbReference>
<organism evidence="9 10">
    <name type="scientific">Microbaculum marinum</name>
    <dbReference type="NCBI Taxonomy" id="1764581"/>
    <lineage>
        <taxon>Bacteria</taxon>
        <taxon>Pseudomonadati</taxon>
        <taxon>Pseudomonadota</taxon>
        <taxon>Alphaproteobacteria</taxon>
        <taxon>Hyphomicrobiales</taxon>
        <taxon>Tepidamorphaceae</taxon>
        <taxon>Microbaculum</taxon>
    </lineage>
</organism>
<evidence type="ECO:0000313" key="10">
    <source>
        <dbReference type="Proteomes" id="UP001378188"/>
    </source>
</evidence>
<accession>A0AAW9RGI0</accession>
<dbReference type="InterPro" id="IPR012000">
    <property type="entry name" value="Thiamin_PyroP_enz_cen_dom"/>
</dbReference>
<dbReference type="GO" id="GO:0005948">
    <property type="term" value="C:acetolactate synthase complex"/>
    <property type="evidence" value="ECO:0007669"/>
    <property type="project" value="TreeGrafter"/>
</dbReference>
<reference evidence="9 10" key="1">
    <citation type="submission" date="2024-02" db="EMBL/GenBank/DDBJ databases">
        <title>Genome analysis and characterization of Microbaculum marinisediminis sp. nov., isolated from marine sediment.</title>
        <authorList>
            <person name="Du Z.-J."/>
            <person name="Ye Y.-Q."/>
            <person name="Zhang Z.-R."/>
            <person name="Yuan S.-M."/>
            <person name="Zhang X.-Y."/>
        </authorList>
    </citation>
    <scope>NUCLEOTIDE SEQUENCE [LARGE SCALE GENOMIC DNA]</scope>
    <source>
        <strain evidence="9 10">SDUM1044001</strain>
    </source>
</reference>
<feature type="domain" description="Thiamine pyrophosphate enzyme N-terminal TPP-binding" evidence="8">
    <location>
        <begin position="44"/>
        <end position="155"/>
    </location>
</feature>
<dbReference type="Pfam" id="PF00205">
    <property type="entry name" value="TPP_enzyme_M"/>
    <property type="match status" value="1"/>
</dbReference>
<dbReference type="EMBL" id="JAZHOF010000006">
    <property type="protein sequence ID" value="MEJ8572757.1"/>
    <property type="molecule type" value="Genomic_DNA"/>
</dbReference>
<dbReference type="PANTHER" id="PTHR18968:SF13">
    <property type="entry name" value="ACETOLACTATE SYNTHASE CATALYTIC SUBUNIT, MITOCHONDRIAL"/>
    <property type="match status" value="1"/>
</dbReference>
<dbReference type="AlphaFoldDB" id="A0AAW9RGI0"/>
<evidence type="ECO:0000313" key="9">
    <source>
        <dbReference type="EMBL" id="MEJ8572757.1"/>
    </source>
</evidence>
<dbReference type="GO" id="GO:0000287">
    <property type="term" value="F:magnesium ion binding"/>
    <property type="evidence" value="ECO:0007669"/>
    <property type="project" value="InterPro"/>
</dbReference>
<dbReference type="GO" id="GO:0009099">
    <property type="term" value="P:L-valine biosynthetic process"/>
    <property type="evidence" value="ECO:0007669"/>
    <property type="project" value="TreeGrafter"/>
</dbReference>
<evidence type="ECO:0000256" key="1">
    <source>
        <dbReference type="ARBA" id="ARBA00001964"/>
    </source>
</evidence>
<dbReference type="GO" id="GO:0003984">
    <property type="term" value="F:acetolactate synthase activity"/>
    <property type="evidence" value="ECO:0007669"/>
    <property type="project" value="TreeGrafter"/>
</dbReference>
<protein>
    <submittedName>
        <fullName evidence="9">Thiamine pyrophosphate-binding protein</fullName>
    </submittedName>
</protein>
<dbReference type="InterPro" id="IPR012001">
    <property type="entry name" value="Thiamin_PyroP_enz_TPP-bd_dom"/>
</dbReference>
<evidence type="ECO:0000259" key="7">
    <source>
        <dbReference type="Pfam" id="PF02775"/>
    </source>
</evidence>
<evidence type="ECO:0000259" key="8">
    <source>
        <dbReference type="Pfam" id="PF02776"/>
    </source>
</evidence>
<comment type="caution">
    <text evidence="9">The sequence shown here is derived from an EMBL/GenBank/DDBJ whole genome shotgun (WGS) entry which is preliminary data.</text>
</comment>
<name>A0AAW9RGI0_9HYPH</name>
<evidence type="ECO:0000256" key="3">
    <source>
        <dbReference type="ARBA" id="ARBA00023052"/>
    </source>
</evidence>
<comment type="similarity">
    <text evidence="2 4">Belongs to the TPP enzyme family.</text>
</comment>
<evidence type="ECO:0000256" key="4">
    <source>
        <dbReference type="RuleBase" id="RU362132"/>
    </source>
</evidence>
<evidence type="ECO:0000256" key="5">
    <source>
        <dbReference type="SAM" id="MobiDB-lite"/>
    </source>
</evidence>
<evidence type="ECO:0000256" key="2">
    <source>
        <dbReference type="ARBA" id="ARBA00007812"/>
    </source>
</evidence>
<dbReference type="SUPFAM" id="SSF52518">
    <property type="entry name" value="Thiamin diphosphate-binding fold (THDP-binding)"/>
    <property type="match status" value="2"/>
</dbReference>
<dbReference type="Pfam" id="PF02775">
    <property type="entry name" value="TPP_enzyme_C"/>
    <property type="match status" value="1"/>
</dbReference>
<dbReference type="InterPro" id="IPR029035">
    <property type="entry name" value="DHS-like_NAD/FAD-binding_dom"/>
</dbReference>
<dbReference type="InterPro" id="IPR045229">
    <property type="entry name" value="TPP_enz"/>
</dbReference>
<dbReference type="InterPro" id="IPR000399">
    <property type="entry name" value="TPP-bd_CS"/>
</dbReference>
<keyword evidence="3 4" id="KW-0786">Thiamine pyrophosphate</keyword>
<feature type="domain" description="Thiamine pyrophosphate enzyme TPP-binding" evidence="7">
    <location>
        <begin position="442"/>
        <end position="597"/>
    </location>
</feature>
<dbReference type="PANTHER" id="PTHR18968">
    <property type="entry name" value="THIAMINE PYROPHOSPHATE ENZYMES"/>
    <property type="match status" value="1"/>
</dbReference>
<dbReference type="GO" id="GO:0009097">
    <property type="term" value="P:isoleucine biosynthetic process"/>
    <property type="evidence" value="ECO:0007669"/>
    <property type="project" value="TreeGrafter"/>
</dbReference>
<dbReference type="Pfam" id="PF02776">
    <property type="entry name" value="TPP_enzyme_N"/>
    <property type="match status" value="1"/>
</dbReference>
<dbReference type="SUPFAM" id="SSF52467">
    <property type="entry name" value="DHS-like NAD/FAD-binding domain"/>
    <property type="match status" value="1"/>
</dbReference>
<dbReference type="PROSITE" id="PS00187">
    <property type="entry name" value="TPP_ENZYMES"/>
    <property type="match status" value="1"/>
</dbReference>
<gene>
    <name evidence="9" type="ORF">V3328_14795</name>
</gene>
<dbReference type="CDD" id="cd07035">
    <property type="entry name" value="TPP_PYR_POX_like"/>
    <property type="match status" value="1"/>
</dbReference>
<feature type="domain" description="Thiamine pyrophosphate enzyme central" evidence="6">
    <location>
        <begin position="239"/>
        <end position="377"/>
    </location>
</feature>
<dbReference type="GO" id="GO:0050660">
    <property type="term" value="F:flavin adenine dinucleotide binding"/>
    <property type="evidence" value="ECO:0007669"/>
    <property type="project" value="TreeGrafter"/>
</dbReference>